<protein>
    <recommendedName>
        <fullName evidence="3">DUF2004 domain-containing protein</fullName>
    </recommendedName>
</protein>
<proteinExistence type="predicted"/>
<organism evidence="1 2">
    <name type="scientific">Actinomadura alba</name>
    <dbReference type="NCBI Taxonomy" id="406431"/>
    <lineage>
        <taxon>Bacteria</taxon>
        <taxon>Bacillati</taxon>
        <taxon>Actinomycetota</taxon>
        <taxon>Actinomycetes</taxon>
        <taxon>Streptosporangiales</taxon>
        <taxon>Thermomonosporaceae</taxon>
        <taxon>Actinomadura</taxon>
    </lineage>
</organism>
<dbReference type="RefSeq" id="WP_187242891.1">
    <property type="nucleotide sequence ID" value="NZ_BAAAOK010000028.1"/>
</dbReference>
<comment type="caution">
    <text evidence="1">The sequence shown here is derived from an EMBL/GenBank/DDBJ whole genome shotgun (WGS) entry which is preliminary data.</text>
</comment>
<evidence type="ECO:0000313" key="2">
    <source>
        <dbReference type="Proteomes" id="UP000805614"/>
    </source>
</evidence>
<reference evidence="1 2" key="1">
    <citation type="submission" date="2020-06" db="EMBL/GenBank/DDBJ databases">
        <title>Actinomadura xiongansis sp. nov., isolated from soil of Baiyangdian.</title>
        <authorList>
            <person name="Zhang X."/>
        </authorList>
    </citation>
    <scope>NUCLEOTIDE SEQUENCE [LARGE SCALE GENOMIC DNA]</scope>
    <source>
        <strain evidence="1 2">HBUM206468</strain>
    </source>
</reference>
<dbReference type="EMBL" id="JABVEC010000006">
    <property type="protein sequence ID" value="MBC6465870.1"/>
    <property type="molecule type" value="Genomic_DNA"/>
</dbReference>
<accession>A0ABR7LMA7</accession>
<keyword evidence="2" id="KW-1185">Reference proteome</keyword>
<evidence type="ECO:0000313" key="1">
    <source>
        <dbReference type="EMBL" id="MBC6465870.1"/>
    </source>
</evidence>
<gene>
    <name evidence="1" type="ORF">HKK74_10220</name>
</gene>
<sequence length="230" mass="24729">MAGMLVEGDEDLLRITVAAEPGGPALDDEIHLLVRTWRGDTARLAVAPAVAVPPERDDPESHVACLTTLLSEFLYMNNNNQVTFEVTFRAHDLPASADPEAADAALRAAPPPIDWEFTETPEEEADGFLRRLNGDDLEAVLAASERAMIEDAWGLAMHDDSPPQDPGDHLVHWLFKDLLDTVRAEVTGDTGGAPRLAYGAGLPLELSGEGACLVLIGPERTAVIDIDDGY</sequence>
<evidence type="ECO:0008006" key="3">
    <source>
        <dbReference type="Google" id="ProtNLM"/>
    </source>
</evidence>
<name>A0ABR7LMA7_9ACTN</name>
<dbReference type="Proteomes" id="UP000805614">
    <property type="component" value="Unassembled WGS sequence"/>
</dbReference>